<reference evidence="1" key="1">
    <citation type="submission" date="2021-02" db="EMBL/GenBank/DDBJ databases">
        <authorList>
            <person name="Nowell W R."/>
        </authorList>
    </citation>
    <scope>NUCLEOTIDE SEQUENCE</scope>
</reference>
<accession>A0A821FCP9</accession>
<dbReference type="AlphaFoldDB" id="A0A821FCP9"/>
<protein>
    <submittedName>
        <fullName evidence="1">Uncharacterized protein</fullName>
    </submittedName>
</protein>
<keyword evidence="2" id="KW-1185">Reference proteome</keyword>
<dbReference type="EMBL" id="CAJOBG010085376">
    <property type="protein sequence ID" value="CAF4646386.1"/>
    <property type="molecule type" value="Genomic_DNA"/>
</dbReference>
<gene>
    <name evidence="1" type="ORF">OVN521_LOCUS46686</name>
</gene>
<feature type="non-terminal residue" evidence="1">
    <location>
        <position position="91"/>
    </location>
</feature>
<dbReference type="Proteomes" id="UP000663866">
    <property type="component" value="Unassembled WGS sequence"/>
</dbReference>
<evidence type="ECO:0000313" key="2">
    <source>
        <dbReference type="Proteomes" id="UP000663866"/>
    </source>
</evidence>
<evidence type="ECO:0000313" key="1">
    <source>
        <dbReference type="EMBL" id="CAF4646386.1"/>
    </source>
</evidence>
<proteinExistence type="predicted"/>
<comment type="caution">
    <text evidence="1">The sequence shown here is derived from an EMBL/GenBank/DDBJ whole genome shotgun (WGS) entry which is preliminary data.</text>
</comment>
<organism evidence="1 2">
    <name type="scientific">Rotaria magnacalcarata</name>
    <dbReference type="NCBI Taxonomy" id="392030"/>
    <lineage>
        <taxon>Eukaryota</taxon>
        <taxon>Metazoa</taxon>
        <taxon>Spiralia</taxon>
        <taxon>Gnathifera</taxon>
        <taxon>Rotifera</taxon>
        <taxon>Eurotatoria</taxon>
        <taxon>Bdelloidea</taxon>
        <taxon>Philodinida</taxon>
        <taxon>Philodinidae</taxon>
        <taxon>Rotaria</taxon>
    </lineage>
</organism>
<sequence length="91" mass="10240">MDEATKQLIKLLTDNLAEQKAANKTQADLLRKLTESSTESKQIKFKVIEPLVYSLESTINLQDFFATFEKFCAAQYGCADRNAWSAALGKF</sequence>
<name>A0A821FCP9_9BILA</name>